<proteinExistence type="predicted"/>
<dbReference type="PANTHER" id="PTHR31018">
    <property type="entry name" value="SPORULATION-SPECIFIC PROTEIN-RELATED"/>
    <property type="match status" value="1"/>
</dbReference>
<evidence type="ECO:0000256" key="2">
    <source>
        <dbReference type="ARBA" id="ARBA00022512"/>
    </source>
</evidence>
<evidence type="ECO:0000256" key="4">
    <source>
        <dbReference type="ARBA" id="ARBA00022729"/>
    </source>
</evidence>
<reference evidence="8" key="1">
    <citation type="journal article" date="2019" name="Int. J. Syst. Evol. Microbiol.">
        <title>The Global Catalogue of Microorganisms (GCM) 10K type strain sequencing project: providing services to taxonomists for standard genome sequencing and annotation.</title>
        <authorList>
            <consortium name="The Broad Institute Genomics Platform"/>
            <consortium name="The Broad Institute Genome Sequencing Center for Infectious Disease"/>
            <person name="Wu L."/>
            <person name="Ma J."/>
        </authorList>
    </citation>
    <scope>NUCLEOTIDE SEQUENCE [LARGE SCALE GENOMIC DNA]</scope>
    <source>
        <strain evidence="8">YJ-61-S</strain>
    </source>
</reference>
<name>A0ABV9HYG3_9FLAO</name>
<evidence type="ECO:0000256" key="5">
    <source>
        <dbReference type="ARBA" id="ARBA00023180"/>
    </source>
</evidence>
<dbReference type="SUPFAM" id="SSF52058">
    <property type="entry name" value="L domain-like"/>
    <property type="match status" value="1"/>
</dbReference>
<evidence type="ECO:0000313" key="8">
    <source>
        <dbReference type="Proteomes" id="UP001596043"/>
    </source>
</evidence>
<accession>A0ABV9HYG3</accession>
<evidence type="ECO:0000313" key="7">
    <source>
        <dbReference type="EMBL" id="MFC4634888.1"/>
    </source>
</evidence>
<dbReference type="InterPro" id="IPR051648">
    <property type="entry name" value="CWI-Assembly_Regulator"/>
</dbReference>
<feature type="domain" description="Receptor L-domain" evidence="6">
    <location>
        <begin position="65"/>
        <end position="184"/>
    </location>
</feature>
<evidence type="ECO:0000256" key="3">
    <source>
        <dbReference type="ARBA" id="ARBA00022525"/>
    </source>
</evidence>
<dbReference type="PANTHER" id="PTHR31018:SF3">
    <property type="entry name" value="RECEPTOR PROTEIN-TYROSINE KINASE"/>
    <property type="match status" value="1"/>
</dbReference>
<keyword evidence="2" id="KW-0134">Cell wall</keyword>
<keyword evidence="8" id="KW-1185">Reference proteome</keyword>
<dbReference type="RefSeq" id="WP_379979589.1">
    <property type="nucleotide sequence ID" value="NZ_JBHSFV010000008.1"/>
</dbReference>
<dbReference type="InterPro" id="IPR036941">
    <property type="entry name" value="Rcpt_L-dom_sf"/>
</dbReference>
<dbReference type="Pfam" id="PF01030">
    <property type="entry name" value="Recep_L_domain"/>
    <property type="match status" value="1"/>
</dbReference>
<dbReference type="Proteomes" id="UP001596043">
    <property type="component" value="Unassembled WGS sequence"/>
</dbReference>
<organism evidence="7 8">
    <name type="scientific">Dokdonia ponticola</name>
    <dbReference type="NCBI Taxonomy" id="2041041"/>
    <lineage>
        <taxon>Bacteria</taxon>
        <taxon>Pseudomonadati</taxon>
        <taxon>Bacteroidota</taxon>
        <taxon>Flavobacteriia</taxon>
        <taxon>Flavobacteriales</taxon>
        <taxon>Flavobacteriaceae</taxon>
        <taxon>Dokdonia</taxon>
    </lineage>
</organism>
<keyword evidence="5" id="KW-0325">Glycoprotein</keyword>
<protein>
    <recommendedName>
        <fullName evidence="6">Receptor L-domain domain-containing protein</fullName>
    </recommendedName>
</protein>
<comment type="caution">
    <text evidence="7">The sequence shown here is derived from an EMBL/GenBank/DDBJ whole genome shotgun (WGS) entry which is preliminary data.</text>
</comment>
<dbReference type="EMBL" id="JBHSFV010000008">
    <property type="protein sequence ID" value="MFC4634888.1"/>
    <property type="molecule type" value="Genomic_DNA"/>
</dbReference>
<dbReference type="InterPro" id="IPR000494">
    <property type="entry name" value="Rcpt_L-dom"/>
</dbReference>
<keyword evidence="4" id="KW-0732">Signal</keyword>
<evidence type="ECO:0000259" key="6">
    <source>
        <dbReference type="Pfam" id="PF01030"/>
    </source>
</evidence>
<gene>
    <name evidence="7" type="ORF">ACFO3O_13285</name>
</gene>
<comment type="subcellular location">
    <subcellularLocation>
        <location evidence="1">Secreted</location>
        <location evidence="1">Cell wall</location>
    </subcellularLocation>
</comment>
<sequence length="354" mass="38542">MKTIITFFCVLCVISCATDDSIPETEVVEVEEEMEVEGEYSLVFDGDVELVTQQEVEEFGSIGYTEVTGNFILSRQSETSDPITSLSNLSTLEVIGGDLILNYTYEITSLDGLQNLTSITGALKLLVNFNITSLEVFSGINSTVTSLEIVNFRGLETLQGLEGISIASDGDLIIEGNDSLINLDAIQEGLPTVMNVIKFKEFAYECGPFLSCDQFPPEFQPFTSFSFLSNVTEVEWLRIKGFQGTSLAGLENITSVNRLSVWTAPNLINLQEFSNITSNLLALFITDALAIESLNGLENISTITNSLNVVGNLALTDFCALQNSASSLSEDDVLILNNSFNPTLQDIIDGNCSE</sequence>
<keyword evidence="3" id="KW-0964">Secreted</keyword>
<dbReference type="Gene3D" id="3.80.20.20">
    <property type="entry name" value="Receptor L-domain"/>
    <property type="match status" value="1"/>
</dbReference>
<evidence type="ECO:0000256" key="1">
    <source>
        <dbReference type="ARBA" id="ARBA00004191"/>
    </source>
</evidence>